<reference evidence="4" key="2">
    <citation type="submission" date="2010-03" db="EMBL/GenBank/DDBJ databases">
        <authorList>
            <person name="Pajon A."/>
        </authorList>
    </citation>
    <scope>NUCLEOTIDE SEQUENCE</scope>
    <source>
        <strain evidence="4">Type strain: 18P13</strain>
    </source>
</reference>
<accession>D4LA09</accession>
<dbReference type="PATRIC" id="fig|213810.4.peg.49"/>
<feature type="active site" evidence="1">
    <location>
        <position position="69"/>
    </location>
</feature>
<feature type="binding site" evidence="2">
    <location>
        <position position="113"/>
    </location>
    <ligand>
        <name>substrate</name>
    </ligand>
</feature>
<dbReference type="InterPro" id="IPR025540">
    <property type="entry name" value="FlK"/>
</dbReference>
<evidence type="ECO:0000256" key="1">
    <source>
        <dbReference type="PIRSR" id="PIRSR014972-1"/>
    </source>
</evidence>
<reference evidence="4" key="1">
    <citation type="submission" date="2010-03" db="EMBL/GenBank/DDBJ databases">
        <title>The genome sequence of Ruminococcus sp. 18P13.</title>
        <authorList>
            <consortium name="metaHIT consortium -- http://www.metahit.eu/"/>
            <person name="Pajon A."/>
            <person name="Turner K."/>
            <person name="Parkhill J."/>
            <person name="Bernalier A."/>
        </authorList>
    </citation>
    <scope>NUCLEOTIDE SEQUENCE [LARGE SCALE GENOMIC DNA]</scope>
    <source>
        <strain evidence="4">Type strain: 18P13</strain>
    </source>
</reference>
<dbReference type="GeneID" id="83155040"/>
<feature type="domain" description="Fluoroacetyl-CoA-specific thioesterase-like" evidence="3">
    <location>
        <begin position="16"/>
        <end position="118"/>
    </location>
</feature>
<name>D4LA09_RUMC1</name>
<feature type="active site" evidence="1">
    <location>
        <position position="35"/>
    </location>
</feature>
<evidence type="ECO:0000259" key="3">
    <source>
        <dbReference type="Pfam" id="PF22636"/>
    </source>
</evidence>
<dbReference type="Pfam" id="PF22636">
    <property type="entry name" value="FlK"/>
    <property type="match status" value="1"/>
</dbReference>
<dbReference type="RefSeq" id="WP_015557361.1">
    <property type="nucleotide sequence ID" value="NC_021039.1"/>
</dbReference>
<evidence type="ECO:0000313" key="4">
    <source>
        <dbReference type="EMBL" id="CBL16454.1"/>
    </source>
</evidence>
<dbReference type="KEGG" id="rch:RUM_02020"/>
<dbReference type="Gene3D" id="3.10.129.10">
    <property type="entry name" value="Hotdog Thioesterase"/>
    <property type="match status" value="1"/>
</dbReference>
<dbReference type="InterPro" id="IPR054485">
    <property type="entry name" value="FlK-like_dom"/>
</dbReference>
<dbReference type="EMBL" id="FP929052">
    <property type="protein sequence ID" value="CBL16454.1"/>
    <property type="molecule type" value="Genomic_DNA"/>
</dbReference>
<dbReference type="PANTHER" id="PTHR36934:SF1">
    <property type="entry name" value="THIOESTERASE DOMAIN-CONTAINING PROTEIN"/>
    <property type="match status" value="1"/>
</dbReference>
<dbReference type="PANTHER" id="PTHR36934">
    <property type="entry name" value="BLR0278 PROTEIN"/>
    <property type="match status" value="1"/>
</dbReference>
<feature type="binding site" evidence="2">
    <location>
        <position position="62"/>
    </location>
    <ligand>
        <name>substrate</name>
    </ligand>
</feature>
<dbReference type="SUPFAM" id="SSF54637">
    <property type="entry name" value="Thioesterase/thiol ester dehydrase-isomerase"/>
    <property type="match status" value="1"/>
</dbReference>
<dbReference type="OrthoDB" id="6902891at2"/>
<dbReference type="STRING" id="213810.RUM_02020"/>
<keyword evidence="5" id="KW-1185">Reference proteome</keyword>
<dbReference type="InterPro" id="IPR029069">
    <property type="entry name" value="HotDog_dom_sf"/>
</dbReference>
<evidence type="ECO:0000313" key="5">
    <source>
        <dbReference type="Proteomes" id="UP000007054"/>
    </source>
</evidence>
<organism evidence="4 5">
    <name type="scientific">Ruminococcus champanellensis (strain DSM 18848 / JCM 17042 / KCTC 15320 / 18P13)</name>
    <dbReference type="NCBI Taxonomy" id="213810"/>
    <lineage>
        <taxon>Bacteria</taxon>
        <taxon>Bacillati</taxon>
        <taxon>Bacillota</taxon>
        <taxon>Clostridia</taxon>
        <taxon>Eubacteriales</taxon>
        <taxon>Oscillospiraceae</taxon>
        <taxon>Ruminococcus</taxon>
    </lineage>
</organism>
<dbReference type="PIRSF" id="PIRSF014972">
    <property type="entry name" value="FlK"/>
    <property type="match status" value="1"/>
</dbReference>
<feature type="binding site" evidence="2">
    <location>
        <position position="62"/>
    </location>
    <ligand>
        <name>CoA</name>
        <dbReference type="ChEBI" id="CHEBI:57287"/>
    </ligand>
</feature>
<proteinExistence type="predicted"/>
<dbReference type="HOGENOM" id="CLU_119426_0_1_9"/>
<dbReference type="BioCyc" id="RCHA213810:RUM_RS00945-MONOMER"/>
<evidence type="ECO:0000256" key="2">
    <source>
        <dbReference type="PIRSR" id="PIRSR014972-2"/>
    </source>
</evidence>
<dbReference type="Proteomes" id="UP000007054">
    <property type="component" value="Chromosome"/>
</dbReference>
<feature type="active site" evidence="1">
    <location>
        <position position="43"/>
    </location>
</feature>
<protein>
    <submittedName>
        <fullName evidence="4">Thioesterase superfamily</fullName>
    </submittedName>
</protein>
<dbReference type="CDD" id="cd03440">
    <property type="entry name" value="hot_dog"/>
    <property type="match status" value="1"/>
</dbReference>
<dbReference type="AlphaFoldDB" id="D4LA09"/>
<gene>
    <name evidence="4" type="ordered locus">RUM_02020</name>
</gene>
<sequence>MKEFALGTKGEAETQVDESRLACTVGSGSLPVYATPMMVALMEQAACVAVRDALEEGETSVGTALNILHTAATPPGMEAHAVAEVTEVSGREITFHVVAYDRCGKIGEGMHKRVVVRAERFLEKTNGKMAK</sequence>